<sequence length="288" mass="30573">MKPVPKAQRIGNPWGLELTGLGYQYGGGVKANRYLYNGKELLTDHNLNIYDYGARGYDPAIGRWSVIDPLSEQMRRHSPYNYAFNNPLRFIDPDGMAPKNCCPGSSGSVFNSEVQKKFGFIKSGLDNLFGISGSNTASKPGNSQSAGVVLESEFGSGPMDSGTKGDIGGIVNTDGLGDIGKGSPSGGMMEKIADMMGSLYGLVSEFFSNDSGNSTQNNNAIETASAPSGTADSEPNNVNVNGSQTTAGPDSNKNMNADTVRGDFVGRNGNIGKFRIILGYFRKEILCT</sequence>
<dbReference type="RefSeq" id="WP_377067988.1">
    <property type="nucleotide sequence ID" value="NZ_JBHSJJ010000016.1"/>
</dbReference>
<dbReference type="EMBL" id="JBHSJJ010000016">
    <property type="protein sequence ID" value="MFC4874290.1"/>
    <property type="molecule type" value="Genomic_DNA"/>
</dbReference>
<keyword evidence="3" id="KW-1185">Reference proteome</keyword>
<organism evidence="2 3">
    <name type="scientific">Negadavirga shengliensis</name>
    <dbReference type="NCBI Taxonomy" id="1389218"/>
    <lineage>
        <taxon>Bacteria</taxon>
        <taxon>Pseudomonadati</taxon>
        <taxon>Bacteroidota</taxon>
        <taxon>Cytophagia</taxon>
        <taxon>Cytophagales</taxon>
        <taxon>Cyclobacteriaceae</taxon>
        <taxon>Negadavirga</taxon>
    </lineage>
</organism>
<reference evidence="3" key="1">
    <citation type="journal article" date="2019" name="Int. J. Syst. Evol. Microbiol.">
        <title>The Global Catalogue of Microorganisms (GCM) 10K type strain sequencing project: providing services to taxonomists for standard genome sequencing and annotation.</title>
        <authorList>
            <consortium name="The Broad Institute Genomics Platform"/>
            <consortium name="The Broad Institute Genome Sequencing Center for Infectious Disease"/>
            <person name="Wu L."/>
            <person name="Ma J."/>
        </authorList>
    </citation>
    <scope>NUCLEOTIDE SEQUENCE [LARGE SCALE GENOMIC DNA]</scope>
    <source>
        <strain evidence="3">CGMCC 4.7466</strain>
    </source>
</reference>
<protein>
    <submittedName>
        <fullName evidence="2">RHS repeat domain-containing protein</fullName>
    </submittedName>
</protein>
<proteinExistence type="predicted"/>
<evidence type="ECO:0000313" key="2">
    <source>
        <dbReference type="EMBL" id="MFC4874290.1"/>
    </source>
</evidence>
<evidence type="ECO:0000313" key="3">
    <source>
        <dbReference type="Proteomes" id="UP001595818"/>
    </source>
</evidence>
<dbReference type="Gene3D" id="2.180.10.10">
    <property type="entry name" value="RHS repeat-associated core"/>
    <property type="match status" value="1"/>
</dbReference>
<comment type="caution">
    <text evidence="2">The sequence shown here is derived from an EMBL/GenBank/DDBJ whole genome shotgun (WGS) entry which is preliminary data.</text>
</comment>
<name>A0ABV9T6C4_9BACT</name>
<dbReference type="InterPro" id="IPR022385">
    <property type="entry name" value="Rhs_assc_core"/>
</dbReference>
<gene>
    <name evidence="2" type="ORF">ACFPFU_21480</name>
</gene>
<dbReference type="Proteomes" id="UP001595818">
    <property type="component" value="Unassembled WGS sequence"/>
</dbReference>
<dbReference type="NCBIfam" id="TIGR03696">
    <property type="entry name" value="Rhs_assc_core"/>
    <property type="match status" value="1"/>
</dbReference>
<evidence type="ECO:0000256" key="1">
    <source>
        <dbReference type="SAM" id="MobiDB-lite"/>
    </source>
</evidence>
<accession>A0ABV9T6C4</accession>
<feature type="region of interest" description="Disordered" evidence="1">
    <location>
        <begin position="213"/>
        <end position="256"/>
    </location>
</feature>